<evidence type="ECO:0000313" key="3">
    <source>
        <dbReference type="Proteomes" id="UP000031036"/>
    </source>
</evidence>
<gene>
    <name evidence="1" type="ORF">Tcan_18619</name>
    <name evidence="2" type="ORF">TCNE_LOCUS1374</name>
</gene>
<protein>
    <submittedName>
        <fullName evidence="1">Uncharacterized protein</fullName>
    </submittedName>
</protein>
<dbReference type="EMBL" id="JPKZ01002715">
    <property type="protein sequence ID" value="KHN75400.1"/>
    <property type="molecule type" value="Genomic_DNA"/>
</dbReference>
<name>A0A0B2V2Z7_TOXCA</name>
<organism evidence="1 3">
    <name type="scientific">Toxocara canis</name>
    <name type="common">Canine roundworm</name>
    <dbReference type="NCBI Taxonomy" id="6265"/>
    <lineage>
        <taxon>Eukaryota</taxon>
        <taxon>Metazoa</taxon>
        <taxon>Ecdysozoa</taxon>
        <taxon>Nematoda</taxon>
        <taxon>Chromadorea</taxon>
        <taxon>Rhabditida</taxon>
        <taxon>Spirurina</taxon>
        <taxon>Ascaridomorpha</taxon>
        <taxon>Ascaridoidea</taxon>
        <taxon>Toxocaridae</taxon>
        <taxon>Toxocara</taxon>
    </lineage>
</organism>
<evidence type="ECO:0000313" key="1">
    <source>
        <dbReference type="EMBL" id="KHN75400.1"/>
    </source>
</evidence>
<accession>A0A0B2V2Z7</accession>
<dbReference type="EMBL" id="UYWY01000999">
    <property type="protein sequence ID" value="VDM26047.1"/>
    <property type="molecule type" value="Genomic_DNA"/>
</dbReference>
<reference evidence="1 3" key="1">
    <citation type="submission" date="2014-11" db="EMBL/GenBank/DDBJ databases">
        <title>Genetic blueprint of the zoonotic pathogen Toxocara canis.</title>
        <authorList>
            <person name="Zhu X.-Q."/>
            <person name="Korhonen P.K."/>
            <person name="Cai H."/>
            <person name="Young N.D."/>
            <person name="Nejsum P."/>
            <person name="von Samson-Himmelstjerna G."/>
            <person name="Boag P.R."/>
            <person name="Tan P."/>
            <person name="Li Q."/>
            <person name="Min J."/>
            <person name="Yang Y."/>
            <person name="Wang X."/>
            <person name="Fang X."/>
            <person name="Hall R.S."/>
            <person name="Hofmann A."/>
            <person name="Sternberg P.W."/>
            <person name="Jex A.R."/>
            <person name="Gasser R.B."/>
        </authorList>
    </citation>
    <scope>NUCLEOTIDE SEQUENCE [LARGE SCALE GENOMIC DNA]</scope>
    <source>
        <strain evidence="1">PN_DK_2014</strain>
    </source>
</reference>
<keyword evidence="3" id="KW-1185">Reference proteome</keyword>
<dbReference type="Proteomes" id="UP000031036">
    <property type="component" value="Unassembled WGS sequence"/>
</dbReference>
<proteinExistence type="predicted"/>
<sequence length="111" mass="12264">MLFLIHRTHQRGYLMEASYSGYRQAINLIMLPGNVPLLCSKDLGKDEDCSGEGITNKGSRFGDKDRRLSIKEKQIRLCASPSRGMSTEVGEATSTAGFLTLWLSSAHTGQR</sequence>
<dbReference type="AlphaFoldDB" id="A0A0B2V2Z7"/>
<reference evidence="2" key="2">
    <citation type="submission" date="2018-11" db="EMBL/GenBank/DDBJ databases">
        <authorList>
            <consortium name="Pathogen Informatics"/>
        </authorList>
    </citation>
    <scope>NUCLEOTIDE SEQUENCE [LARGE SCALE GENOMIC DNA]</scope>
</reference>
<evidence type="ECO:0000313" key="2">
    <source>
        <dbReference type="EMBL" id="VDM26047.1"/>
    </source>
</evidence>